<name>A0A1H8UQN5_9ACTN</name>
<organism evidence="1 2">
    <name type="scientific">Denitrobacterium detoxificans</name>
    <dbReference type="NCBI Taxonomy" id="79604"/>
    <lineage>
        <taxon>Bacteria</taxon>
        <taxon>Bacillati</taxon>
        <taxon>Actinomycetota</taxon>
        <taxon>Coriobacteriia</taxon>
        <taxon>Eggerthellales</taxon>
        <taxon>Eggerthellaceae</taxon>
        <taxon>Denitrobacterium</taxon>
    </lineage>
</organism>
<feature type="non-terminal residue" evidence="1">
    <location>
        <position position="397"/>
    </location>
</feature>
<proteinExistence type="predicted"/>
<sequence length="397" mass="42331">YGAEHVFARPNQPTLAATVRDGSKVTLAVTPNSDWWHPVDHVTVERQVAPVLNPAGSWSEVYDEDVSTDSLRACIDADADRLQGLSEDEAAWYRVRVWHDFEANSAQAYAVRAVLVGKPSAPSVTAEYQDATNTIAAEVEVNSEMSVETWLRVMAGTDVVVDWMKWSPTSETAETICAPDGTPIEFNPTLTYRVHVQNRTVGKTLASGEVVDYGDELRSDEATSGRVSSESQAQVIGASLSAVTIDSVTLNADGTGVTIAYHWGTDDLGNVEVTDIGTSIEWTDASGGWISTTEPSQHKAADGSGKSGIVSVDGLTEGTLYHIRLRRYVTVDSQDGYGPEAEVTVVPQSTPSQPVLTAPGSVKAGAGIAYAWTFVDSGDSAQTAAELMVGDDVYPIS</sequence>
<keyword evidence="2" id="KW-1185">Reference proteome</keyword>
<dbReference type="AlphaFoldDB" id="A0A1H8UQN5"/>
<dbReference type="EMBL" id="FOEC01000034">
    <property type="protein sequence ID" value="SEP05461.1"/>
    <property type="molecule type" value="Genomic_DNA"/>
</dbReference>
<protein>
    <recommendedName>
        <fullName evidence="3">Fibronectin type-III domain-containing protein</fullName>
    </recommendedName>
</protein>
<dbReference type="STRING" id="79604.AAY81_05020"/>
<accession>A0A1H8UQN5</accession>
<dbReference type="Proteomes" id="UP000182975">
    <property type="component" value="Unassembled WGS sequence"/>
</dbReference>
<reference evidence="2" key="1">
    <citation type="submission" date="2016-10" db="EMBL/GenBank/DDBJ databases">
        <authorList>
            <person name="Varghese N."/>
        </authorList>
    </citation>
    <scope>NUCLEOTIDE SEQUENCE [LARGE SCALE GENOMIC DNA]</scope>
    <source>
        <strain evidence="2">DSM 21843</strain>
    </source>
</reference>
<evidence type="ECO:0000313" key="2">
    <source>
        <dbReference type="Proteomes" id="UP000182975"/>
    </source>
</evidence>
<evidence type="ECO:0008006" key="3">
    <source>
        <dbReference type="Google" id="ProtNLM"/>
    </source>
</evidence>
<evidence type="ECO:0000313" key="1">
    <source>
        <dbReference type="EMBL" id="SEP05461.1"/>
    </source>
</evidence>
<gene>
    <name evidence="1" type="ORF">SAMN02910314_02027</name>
</gene>
<feature type="non-terminal residue" evidence="1">
    <location>
        <position position="1"/>
    </location>
</feature>